<proteinExistence type="predicted"/>
<dbReference type="Proteomes" id="UP000183504">
    <property type="component" value="Unassembled WGS sequence"/>
</dbReference>
<evidence type="ECO:0008006" key="7">
    <source>
        <dbReference type="Google" id="ProtNLM"/>
    </source>
</evidence>
<name>A0A0B7GS67_STRSA</name>
<reference evidence="5 6" key="1">
    <citation type="submission" date="2015-01" db="EMBL/GenBank/DDBJ databases">
        <authorList>
            <person name="Pelicic Vladimir"/>
        </authorList>
    </citation>
    <scope>NUCLEOTIDE SEQUENCE [LARGE SCALE GENOMIC DNA]</scope>
    <source>
        <strain evidence="5 6">2908</strain>
    </source>
</reference>
<evidence type="ECO:0000313" key="5">
    <source>
        <dbReference type="EMBL" id="CEL91083.1"/>
    </source>
</evidence>
<dbReference type="InterPro" id="IPR048389">
    <property type="entry name" value="YciQ-like_C"/>
</dbReference>
<keyword evidence="1" id="KW-0472">Membrane</keyword>
<evidence type="ECO:0000256" key="2">
    <source>
        <dbReference type="SAM" id="SignalP"/>
    </source>
</evidence>
<evidence type="ECO:0000313" key="6">
    <source>
        <dbReference type="Proteomes" id="UP000183504"/>
    </source>
</evidence>
<dbReference type="RefSeq" id="WP_072074548.1">
    <property type="nucleotide sequence ID" value="NZ_CDMW01000001.1"/>
</dbReference>
<feature type="domain" description="DUF2207" evidence="3">
    <location>
        <begin position="27"/>
        <end position="209"/>
    </location>
</feature>
<feature type="transmembrane region" description="Helical" evidence="1">
    <location>
        <begin position="478"/>
        <end position="496"/>
    </location>
</feature>
<feature type="domain" description="Predicted membrane protein YciQ-like C-terminal" evidence="4">
    <location>
        <begin position="287"/>
        <end position="563"/>
    </location>
</feature>
<evidence type="ECO:0000256" key="1">
    <source>
        <dbReference type="SAM" id="Phobius"/>
    </source>
</evidence>
<keyword evidence="1" id="KW-0812">Transmembrane</keyword>
<dbReference type="AlphaFoldDB" id="A0A0B7GS67"/>
<keyword evidence="1" id="KW-1133">Transmembrane helix</keyword>
<feature type="transmembrane region" description="Helical" evidence="1">
    <location>
        <begin position="250"/>
        <end position="270"/>
    </location>
</feature>
<dbReference type="InterPro" id="IPR018702">
    <property type="entry name" value="DUF2207"/>
</dbReference>
<protein>
    <recommendedName>
        <fullName evidence="7">DUF2207 domain-containing protein</fullName>
    </recommendedName>
</protein>
<feature type="transmembrane region" description="Helical" evidence="1">
    <location>
        <begin position="447"/>
        <end position="472"/>
    </location>
</feature>
<organism evidence="5 6">
    <name type="scientific">Streptococcus sanguinis</name>
    <dbReference type="NCBI Taxonomy" id="1305"/>
    <lineage>
        <taxon>Bacteria</taxon>
        <taxon>Bacillati</taxon>
        <taxon>Bacillota</taxon>
        <taxon>Bacilli</taxon>
        <taxon>Lactobacillales</taxon>
        <taxon>Streptococcaceae</taxon>
        <taxon>Streptococcus</taxon>
    </lineage>
</organism>
<accession>A0A0B7GS67</accession>
<evidence type="ECO:0000259" key="3">
    <source>
        <dbReference type="Pfam" id="PF09972"/>
    </source>
</evidence>
<gene>
    <name evidence="5" type="ORF">SSV_1801</name>
</gene>
<feature type="chain" id="PRO_5038827973" description="DUF2207 domain-containing protein" evidence="2">
    <location>
        <begin position="23"/>
        <end position="631"/>
    </location>
</feature>
<dbReference type="Pfam" id="PF09972">
    <property type="entry name" value="DUF2207"/>
    <property type="match status" value="1"/>
</dbReference>
<keyword evidence="2" id="KW-0732">Signal</keyword>
<evidence type="ECO:0000259" key="4">
    <source>
        <dbReference type="Pfam" id="PF20990"/>
    </source>
</evidence>
<feature type="signal peptide" evidence="2">
    <location>
        <begin position="1"/>
        <end position="22"/>
    </location>
</feature>
<dbReference type="EMBL" id="CDMW01000001">
    <property type="protein sequence ID" value="CEL91083.1"/>
    <property type="molecule type" value="Genomic_DNA"/>
</dbReference>
<dbReference type="Pfam" id="PF20990">
    <property type="entry name" value="DUF2207_C"/>
    <property type="match status" value="1"/>
</dbReference>
<sequence length="631" mass="70477">MKRYFYLLLVLFSCLCFGRVVSAVDYDIESYQGNLALREDNTATYTEKVTYKFNDDYNGQIVSLGSAGKMPNGFAIDGNPTVSIQTNGETDVDFRPEIKDLGDGYEVKIYNSGYDGDRVVVTVTWQLRNLLFLHRDIAELNWTPISDWDQGIGEVVLTVSGLSNPDKSELFAHSGYFGTQPFVDKDGTDYLVKINGIGSGDNVELHGYWDRQAVSLVSQNEDESDYLPTFKAQEEKIARRTVFYRQLGEIYMPLLLLCAILIAAILYFVFAQKIKPKQSYPKNARLYEAPQDLAPLVLAENIYAVDMEDVNPTRGGKAVLNFENMVQATLLDLLDRGNLLLQGDAENPVLQIATYDGLADFERRFLGMAFNKQSQARVKDLFSAYQISEDLYKHKSSADESYIRNIGSNVKSLFTNSLRSLSKEVRSEGKRLGLFGHYRPLKVQEKILLITAIILASAVLVASIAVFFIYMASFGGFIWYYIPLALVSLVLILIFASKAQLYWRDGVLNDKGAHDFFLWRSFSNMLRDIAHLDKTEIEGIILWNRLLVYATLFGYADRVSRVMALRQIRLQNPSMDSYVQANLHYAFYSSMHSFSNYGHVATTASNFSVSSGGSSGGGFSGGGGGGGGGAF</sequence>